<dbReference type="InterPro" id="IPR036291">
    <property type="entry name" value="NAD(P)-bd_dom_sf"/>
</dbReference>
<evidence type="ECO:0000256" key="5">
    <source>
        <dbReference type="ARBA" id="ARBA00022655"/>
    </source>
</evidence>
<dbReference type="PANTHER" id="PTHR43765">
    <property type="entry name" value="2-DEHYDROPANTOATE 2-REDUCTASE-RELATED"/>
    <property type="match status" value="1"/>
</dbReference>
<evidence type="ECO:0000256" key="6">
    <source>
        <dbReference type="ARBA" id="ARBA00022857"/>
    </source>
</evidence>
<dbReference type="InterPro" id="IPR050838">
    <property type="entry name" value="Ketopantoate_reductase"/>
</dbReference>
<gene>
    <name evidence="12" type="ORF">GL4_2703</name>
</gene>
<dbReference type="STRING" id="1384459.GL4_2703"/>
<comment type="catalytic activity">
    <reaction evidence="9">
        <text>(R)-pantoate + NADP(+) = 2-dehydropantoate + NADPH + H(+)</text>
        <dbReference type="Rhea" id="RHEA:16233"/>
        <dbReference type="ChEBI" id="CHEBI:11561"/>
        <dbReference type="ChEBI" id="CHEBI:15378"/>
        <dbReference type="ChEBI" id="CHEBI:15980"/>
        <dbReference type="ChEBI" id="CHEBI:57783"/>
        <dbReference type="ChEBI" id="CHEBI:58349"/>
        <dbReference type="EC" id="1.1.1.169"/>
    </reaction>
</comment>
<name>A0A0A8K6H1_9HYPH</name>
<dbReference type="GO" id="GO:0008677">
    <property type="term" value="F:2-dehydropantoate 2-reductase activity"/>
    <property type="evidence" value="ECO:0007669"/>
    <property type="project" value="UniProtKB-EC"/>
</dbReference>
<dbReference type="InterPro" id="IPR013752">
    <property type="entry name" value="KPA_reductase"/>
</dbReference>
<comment type="similarity">
    <text evidence="2">Belongs to the ketopantoate reductase family.</text>
</comment>
<dbReference type="EC" id="1.1.1.169" evidence="3"/>
<proteinExistence type="inferred from homology"/>
<organism evidence="12 13">
    <name type="scientific">Methyloceanibacter caenitepidi</name>
    <dbReference type="NCBI Taxonomy" id="1384459"/>
    <lineage>
        <taxon>Bacteria</taxon>
        <taxon>Pseudomonadati</taxon>
        <taxon>Pseudomonadota</taxon>
        <taxon>Alphaproteobacteria</taxon>
        <taxon>Hyphomicrobiales</taxon>
        <taxon>Hyphomicrobiaceae</taxon>
        <taxon>Methyloceanibacter</taxon>
    </lineage>
</organism>
<keyword evidence="6" id="KW-0521">NADP</keyword>
<dbReference type="InterPro" id="IPR008927">
    <property type="entry name" value="6-PGluconate_DH-like_C_sf"/>
</dbReference>
<comment type="pathway">
    <text evidence="1">Cofactor biosynthesis; (R)-pantothenate biosynthesis; (R)-pantoate from 3-methyl-2-oxobutanoate: step 2/2.</text>
</comment>
<dbReference type="PANTHER" id="PTHR43765:SF2">
    <property type="entry name" value="2-DEHYDROPANTOATE 2-REDUCTASE"/>
    <property type="match status" value="1"/>
</dbReference>
<reference evidence="12 13" key="1">
    <citation type="submission" date="2014-09" db="EMBL/GenBank/DDBJ databases">
        <title>Genome sequencing of Methyloceanibacter caenitepidi Gela4.</title>
        <authorList>
            <person name="Takeuchi M."/>
            <person name="Susumu S."/>
            <person name="Kamagata Y."/>
            <person name="Oshima K."/>
            <person name="Hattori M."/>
            <person name="Iwasaki W."/>
        </authorList>
    </citation>
    <scope>NUCLEOTIDE SEQUENCE [LARGE SCALE GENOMIC DNA]</scope>
    <source>
        <strain evidence="12 13">Gela4</strain>
    </source>
</reference>
<keyword evidence="5" id="KW-0566">Pantothenate biosynthesis</keyword>
<dbReference type="Pfam" id="PF08546">
    <property type="entry name" value="ApbA_C"/>
    <property type="match status" value="1"/>
</dbReference>
<evidence type="ECO:0000313" key="12">
    <source>
        <dbReference type="EMBL" id="BAQ18137.1"/>
    </source>
</evidence>
<dbReference type="KEGG" id="mcg:GL4_2703"/>
<sequence>MQAILKAAITPRYGHIPFLSAGPAFMTDANDIPITVAGAGSVGCYVGARLAAAGRNVTLLTRPALAATISRHGLHCSDLEGHNIDVGPDRVTLCTTPSEALAGAKLILVAVKSHDTEAMAALIAEHAGGGAVAVSLQNGVSNAGLLRRRLGAERVVDAMVPFNVVQSRPADAPPRFHRASGGVIQIERTATGLRPVLEVPHMPVAERDDIEAVLWGKLLVNLNNGLNALSGLPIVEQFGDRHWRALVARQLDEGLAVLNAAGIRYAPYEGVPQRALALALRLPDALFQVAAKRMLSMDKNARSSMWEDLQAGRRTEIDYLQGEIIRLADQVGHPAPLNRRVLALVKEAETAKKGPPGLPPEAVWGAL</sequence>
<feature type="domain" description="Ketopantoate reductase C-terminal" evidence="11">
    <location>
        <begin position="209"/>
        <end position="348"/>
    </location>
</feature>
<dbReference type="AlphaFoldDB" id="A0A0A8K6H1"/>
<dbReference type="NCBIfam" id="TIGR00745">
    <property type="entry name" value="apbA_panE"/>
    <property type="match status" value="1"/>
</dbReference>
<dbReference type="GO" id="GO:0015940">
    <property type="term" value="P:pantothenate biosynthetic process"/>
    <property type="evidence" value="ECO:0007669"/>
    <property type="project" value="UniProtKB-UniPathway"/>
</dbReference>
<evidence type="ECO:0000256" key="1">
    <source>
        <dbReference type="ARBA" id="ARBA00004994"/>
    </source>
</evidence>
<evidence type="ECO:0000256" key="2">
    <source>
        <dbReference type="ARBA" id="ARBA00007870"/>
    </source>
</evidence>
<evidence type="ECO:0000313" key="13">
    <source>
        <dbReference type="Proteomes" id="UP000031643"/>
    </source>
</evidence>
<dbReference type="HOGENOM" id="CLU_031468_0_0_5"/>
<dbReference type="Gene3D" id="1.10.1040.10">
    <property type="entry name" value="N-(1-d-carboxylethyl)-l-norvaline Dehydrogenase, domain 2"/>
    <property type="match status" value="1"/>
</dbReference>
<dbReference type="InterPro" id="IPR003710">
    <property type="entry name" value="ApbA"/>
</dbReference>
<feature type="domain" description="Ketopantoate reductase N-terminal" evidence="10">
    <location>
        <begin position="34"/>
        <end position="172"/>
    </location>
</feature>
<evidence type="ECO:0000256" key="8">
    <source>
        <dbReference type="ARBA" id="ARBA00032024"/>
    </source>
</evidence>
<dbReference type="SUPFAM" id="SSF51735">
    <property type="entry name" value="NAD(P)-binding Rossmann-fold domains"/>
    <property type="match status" value="1"/>
</dbReference>
<evidence type="ECO:0000256" key="4">
    <source>
        <dbReference type="ARBA" id="ARBA00019465"/>
    </source>
</evidence>
<dbReference type="NCBIfam" id="NF006083">
    <property type="entry name" value="PRK08229.1"/>
    <property type="match status" value="1"/>
</dbReference>
<dbReference type="InterPro" id="IPR013328">
    <property type="entry name" value="6PGD_dom2"/>
</dbReference>
<dbReference type="Gene3D" id="3.40.50.720">
    <property type="entry name" value="NAD(P)-binding Rossmann-like Domain"/>
    <property type="match status" value="1"/>
</dbReference>
<evidence type="ECO:0000259" key="11">
    <source>
        <dbReference type="Pfam" id="PF08546"/>
    </source>
</evidence>
<accession>A0A0A8K6H1</accession>
<keyword evidence="7 12" id="KW-0560">Oxidoreductase</keyword>
<dbReference type="SUPFAM" id="SSF48179">
    <property type="entry name" value="6-phosphogluconate dehydrogenase C-terminal domain-like"/>
    <property type="match status" value="1"/>
</dbReference>
<evidence type="ECO:0000259" key="10">
    <source>
        <dbReference type="Pfam" id="PF02558"/>
    </source>
</evidence>
<dbReference type="EMBL" id="AP014648">
    <property type="protein sequence ID" value="BAQ18137.1"/>
    <property type="molecule type" value="Genomic_DNA"/>
</dbReference>
<dbReference type="Pfam" id="PF02558">
    <property type="entry name" value="ApbA"/>
    <property type="match status" value="1"/>
</dbReference>
<dbReference type="UniPathway" id="UPA00028">
    <property type="reaction ID" value="UER00004"/>
</dbReference>
<dbReference type="Proteomes" id="UP000031643">
    <property type="component" value="Chromosome"/>
</dbReference>
<evidence type="ECO:0000256" key="7">
    <source>
        <dbReference type="ARBA" id="ARBA00023002"/>
    </source>
</evidence>
<keyword evidence="13" id="KW-1185">Reference proteome</keyword>
<evidence type="ECO:0000256" key="9">
    <source>
        <dbReference type="ARBA" id="ARBA00048793"/>
    </source>
</evidence>
<dbReference type="GO" id="GO:0005737">
    <property type="term" value="C:cytoplasm"/>
    <property type="evidence" value="ECO:0007669"/>
    <property type="project" value="TreeGrafter"/>
</dbReference>
<dbReference type="GO" id="GO:0050661">
    <property type="term" value="F:NADP binding"/>
    <property type="evidence" value="ECO:0007669"/>
    <property type="project" value="TreeGrafter"/>
</dbReference>
<protein>
    <recommendedName>
        <fullName evidence="4">2-dehydropantoate 2-reductase</fullName>
        <ecNumber evidence="3">1.1.1.169</ecNumber>
    </recommendedName>
    <alternativeName>
        <fullName evidence="8">Ketopantoate reductase</fullName>
    </alternativeName>
</protein>
<dbReference type="InterPro" id="IPR013332">
    <property type="entry name" value="KPR_N"/>
</dbReference>
<evidence type="ECO:0000256" key="3">
    <source>
        <dbReference type="ARBA" id="ARBA00013014"/>
    </source>
</evidence>